<reference evidence="2 3" key="1">
    <citation type="submission" date="2019-10" db="EMBL/GenBank/DDBJ databases">
        <title>Genome Sequences from Six Type Strain Members of the Archaeal Family Sulfolobaceae: Acidianus ambivalens, Acidianus infernus, Metallosphaera prunae, Stygiolobus azoricus, Sulfolobus metallicus, and Sulfurisphaera ohwakuensis.</title>
        <authorList>
            <person name="Counts J.A."/>
            <person name="Kelly R.M."/>
        </authorList>
    </citation>
    <scope>NUCLEOTIDE SEQUENCE [LARGE SCALE GENOMIC DNA]</scope>
    <source>
        <strain evidence="2 3">FC6</strain>
    </source>
</reference>
<evidence type="ECO:0000313" key="3">
    <source>
        <dbReference type="Proteomes" id="UP000423396"/>
    </source>
</evidence>
<dbReference type="AlphaFoldDB" id="A0A650CMZ6"/>
<dbReference type="Proteomes" id="UP000423396">
    <property type="component" value="Chromosome"/>
</dbReference>
<keyword evidence="1" id="KW-0472">Membrane</keyword>
<dbReference type="GeneID" id="42798212"/>
<accession>A0A650CMZ6</accession>
<evidence type="ECO:0000256" key="1">
    <source>
        <dbReference type="SAM" id="Phobius"/>
    </source>
</evidence>
<keyword evidence="1" id="KW-1133">Transmembrane helix</keyword>
<dbReference type="RefSeq" id="WP_156005788.1">
    <property type="nucleotide sequence ID" value="NZ_CP045483.1"/>
</dbReference>
<sequence>MSYKTSNDKTTVNIILSFVISILVMISTLFLAPTLISVPIPPSINTGALNVITQGNWTQVVSAVVSRQDSMFVITFSNGTSLTLEMNNFLKSNLGEIFINSFNNRDAIEFTKAFVYFYEDNYSGKTTLLIIKAYYTQPNYQVPYEIYSSAQGFRGTEGPFYWVGNSSYWVSYSNQTYYLSVLTLVKTVSFNITVNQYLSILQLITTSNNL</sequence>
<proteinExistence type="predicted"/>
<keyword evidence="3" id="KW-1185">Reference proteome</keyword>
<protein>
    <submittedName>
        <fullName evidence="2">Uncharacterized protein</fullName>
    </submittedName>
</protein>
<dbReference type="KEGG" id="sazo:D1868_04025"/>
<gene>
    <name evidence="2" type="ORF">D1868_04025</name>
</gene>
<name>A0A650CMZ6_9CREN</name>
<keyword evidence="1" id="KW-0812">Transmembrane</keyword>
<feature type="transmembrane region" description="Helical" evidence="1">
    <location>
        <begin position="12"/>
        <end position="36"/>
    </location>
</feature>
<dbReference type="EMBL" id="CP045483">
    <property type="protein sequence ID" value="QGR19226.1"/>
    <property type="molecule type" value="Genomic_DNA"/>
</dbReference>
<organism evidence="2 3">
    <name type="scientific">Stygiolobus azoricus</name>
    <dbReference type="NCBI Taxonomy" id="41675"/>
    <lineage>
        <taxon>Archaea</taxon>
        <taxon>Thermoproteota</taxon>
        <taxon>Thermoprotei</taxon>
        <taxon>Sulfolobales</taxon>
        <taxon>Sulfolobaceae</taxon>
        <taxon>Stygiolobus</taxon>
    </lineage>
</organism>
<evidence type="ECO:0000313" key="2">
    <source>
        <dbReference type="EMBL" id="QGR19226.1"/>
    </source>
</evidence>